<feature type="transmembrane region" description="Helical" evidence="13">
    <location>
        <begin position="65"/>
        <end position="83"/>
    </location>
</feature>
<reference evidence="15 16" key="1">
    <citation type="submission" date="2016-10" db="EMBL/GenBank/DDBJ databases">
        <authorList>
            <person name="de Groot N.N."/>
        </authorList>
    </citation>
    <scope>NUCLEOTIDE SEQUENCE [LARGE SCALE GENOMIC DNA]</scope>
    <source>
        <strain evidence="15 16">DSM 17890</strain>
    </source>
</reference>
<organism evidence="15 16">
    <name type="scientific">Albimonas donghaensis</name>
    <dbReference type="NCBI Taxonomy" id="356660"/>
    <lineage>
        <taxon>Bacteria</taxon>
        <taxon>Pseudomonadati</taxon>
        <taxon>Pseudomonadota</taxon>
        <taxon>Alphaproteobacteria</taxon>
        <taxon>Rhodobacterales</taxon>
        <taxon>Paracoccaceae</taxon>
        <taxon>Albimonas</taxon>
    </lineage>
</organism>
<evidence type="ECO:0000256" key="13">
    <source>
        <dbReference type="SAM" id="Phobius"/>
    </source>
</evidence>
<keyword evidence="2" id="KW-0813">Transport</keyword>
<dbReference type="Gene3D" id="1.10.287.70">
    <property type="match status" value="1"/>
</dbReference>
<protein>
    <submittedName>
        <fullName evidence="15">Voltage-gated potassium channel</fullName>
    </submittedName>
</protein>
<keyword evidence="16" id="KW-1185">Reference proteome</keyword>
<dbReference type="STRING" id="356660.SAMN05444336_102359"/>
<keyword evidence="6" id="KW-0851">Voltage-gated channel</keyword>
<dbReference type="EMBL" id="FNMZ01000002">
    <property type="protein sequence ID" value="SDW79163.1"/>
    <property type="molecule type" value="Genomic_DNA"/>
</dbReference>
<accession>A0A1H2WER5</accession>
<dbReference type="GO" id="GO:0001508">
    <property type="term" value="P:action potential"/>
    <property type="evidence" value="ECO:0007669"/>
    <property type="project" value="TreeGrafter"/>
</dbReference>
<dbReference type="PANTHER" id="PTHR11537:SF254">
    <property type="entry name" value="POTASSIUM VOLTAGE-GATED CHANNEL PROTEIN SHAB"/>
    <property type="match status" value="1"/>
</dbReference>
<evidence type="ECO:0000256" key="10">
    <source>
        <dbReference type="ARBA" id="ARBA00023136"/>
    </source>
</evidence>
<evidence type="ECO:0000259" key="14">
    <source>
        <dbReference type="Pfam" id="PF00520"/>
    </source>
</evidence>
<keyword evidence="10 13" id="KW-0472">Membrane</keyword>
<keyword evidence="5" id="KW-0631">Potassium channel</keyword>
<name>A0A1H2WER5_9RHOB</name>
<dbReference type="InterPro" id="IPR027359">
    <property type="entry name" value="Volt_channel_dom_sf"/>
</dbReference>
<evidence type="ECO:0000256" key="11">
    <source>
        <dbReference type="ARBA" id="ARBA00023303"/>
    </source>
</evidence>
<feature type="transmembrane region" description="Helical" evidence="13">
    <location>
        <begin position="200"/>
        <end position="221"/>
    </location>
</feature>
<keyword evidence="3" id="KW-0633">Potassium transport</keyword>
<evidence type="ECO:0000256" key="2">
    <source>
        <dbReference type="ARBA" id="ARBA00022448"/>
    </source>
</evidence>
<feature type="domain" description="Ion transport" evidence="14">
    <location>
        <begin position="65"/>
        <end position="291"/>
    </location>
</feature>
<keyword evidence="7" id="KW-0630">Potassium</keyword>
<evidence type="ECO:0000256" key="9">
    <source>
        <dbReference type="ARBA" id="ARBA00023065"/>
    </source>
</evidence>
<keyword evidence="11 15" id="KW-0407">Ion channel</keyword>
<evidence type="ECO:0000256" key="1">
    <source>
        <dbReference type="ARBA" id="ARBA00004141"/>
    </source>
</evidence>
<feature type="transmembrane region" description="Helical" evidence="13">
    <location>
        <begin position="95"/>
        <end position="116"/>
    </location>
</feature>
<proteinExistence type="predicted"/>
<evidence type="ECO:0000256" key="5">
    <source>
        <dbReference type="ARBA" id="ARBA00022826"/>
    </source>
</evidence>
<evidence type="ECO:0000256" key="7">
    <source>
        <dbReference type="ARBA" id="ARBA00022958"/>
    </source>
</evidence>
<dbReference type="InterPro" id="IPR005821">
    <property type="entry name" value="Ion_trans_dom"/>
</dbReference>
<evidence type="ECO:0000256" key="4">
    <source>
        <dbReference type="ARBA" id="ARBA00022692"/>
    </source>
</evidence>
<keyword evidence="9" id="KW-0406">Ion transport</keyword>
<sequence length="301" mass="32080">MSSSDDGEASRPGAPGGSARASPAARRRDARLAAETEISPLRRLRRRLYAQLDPDGWTGDAMSPLNLLAVLAVLVSTLAAALLTEPSLAEWGDGLYWVMVGSAVLFTLEFAARLWVKWESPRMRAHPLGPLGWLTRWYTLIDLMALVGIWVEVGIGAGFGLTVMLRLMRVLHVFNSGADTAVARAGREIARAVAERRLELGISVCVAGLTLVAASVAMYMAEGDVQPEVFGSIPRAMWWSVVTLTTVGYGDATPITPLGRVIAGLTALGSVALVALPAGIMAAAFSDALQRARRRPPGHDD</sequence>
<feature type="compositionally biased region" description="Low complexity" evidence="12">
    <location>
        <begin position="10"/>
        <end position="24"/>
    </location>
</feature>
<feature type="transmembrane region" description="Helical" evidence="13">
    <location>
        <begin position="136"/>
        <end position="161"/>
    </location>
</feature>
<comment type="subcellular location">
    <subcellularLocation>
        <location evidence="1">Membrane</location>
        <topology evidence="1">Multi-pass membrane protein</topology>
    </subcellularLocation>
</comment>
<feature type="transmembrane region" description="Helical" evidence="13">
    <location>
        <begin position="261"/>
        <end position="285"/>
    </location>
</feature>
<evidence type="ECO:0000313" key="16">
    <source>
        <dbReference type="Proteomes" id="UP000199118"/>
    </source>
</evidence>
<keyword evidence="4 13" id="KW-0812">Transmembrane</keyword>
<dbReference type="RefSeq" id="WP_176954674.1">
    <property type="nucleotide sequence ID" value="NZ_FNMZ01000002.1"/>
</dbReference>
<evidence type="ECO:0000256" key="8">
    <source>
        <dbReference type="ARBA" id="ARBA00022989"/>
    </source>
</evidence>
<evidence type="ECO:0000256" key="3">
    <source>
        <dbReference type="ARBA" id="ARBA00022538"/>
    </source>
</evidence>
<feature type="region of interest" description="Disordered" evidence="12">
    <location>
        <begin position="1"/>
        <end position="29"/>
    </location>
</feature>
<dbReference type="SUPFAM" id="SSF81324">
    <property type="entry name" value="Voltage-gated potassium channels"/>
    <property type="match status" value="1"/>
</dbReference>
<dbReference type="GO" id="GO:0008076">
    <property type="term" value="C:voltage-gated potassium channel complex"/>
    <property type="evidence" value="ECO:0007669"/>
    <property type="project" value="InterPro"/>
</dbReference>
<dbReference type="PANTHER" id="PTHR11537">
    <property type="entry name" value="VOLTAGE-GATED POTASSIUM CHANNEL"/>
    <property type="match status" value="1"/>
</dbReference>
<dbReference type="InterPro" id="IPR028325">
    <property type="entry name" value="VG_K_chnl"/>
</dbReference>
<dbReference type="Proteomes" id="UP000199118">
    <property type="component" value="Unassembled WGS sequence"/>
</dbReference>
<evidence type="ECO:0000256" key="6">
    <source>
        <dbReference type="ARBA" id="ARBA00022882"/>
    </source>
</evidence>
<evidence type="ECO:0000313" key="15">
    <source>
        <dbReference type="EMBL" id="SDW79163.1"/>
    </source>
</evidence>
<dbReference type="GO" id="GO:0005249">
    <property type="term" value="F:voltage-gated potassium channel activity"/>
    <property type="evidence" value="ECO:0007669"/>
    <property type="project" value="InterPro"/>
</dbReference>
<dbReference type="PRINTS" id="PR00169">
    <property type="entry name" value="KCHANNEL"/>
</dbReference>
<dbReference type="Pfam" id="PF00520">
    <property type="entry name" value="Ion_trans"/>
    <property type="match status" value="1"/>
</dbReference>
<evidence type="ECO:0000256" key="12">
    <source>
        <dbReference type="SAM" id="MobiDB-lite"/>
    </source>
</evidence>
<gene>
    <name evidence="15" type="ORF">SAMN05444336_102359</name>
</gene>
<dbReference type="Gene3D" id="1.20.120.350">
    <property type="entry name" value="Voltage-gated potassium channels. Chain C"/>
    <property type="match status" value="1"/>
</dbReference>
<keyword evidence="8 13" id="KW-1133">Transmembrane helix</keyword>
<dbReference type="AlphaFoldDB" id="A0A1H2WER5"/>